<keyword evidence="1" id="KW-0472">Membrane</keyword>
<dbReference type="AlphaFoldDB" id="S5ZRP2"/>
<gene>
    <name evidence="2" type="ORF">TPE_0204</name>
</gene>
<accession>S5ZRP2</accession>
<sequence>MVILPFIIGLAYKVSLVSFDRKLIIGFLITFLGNVFIFMPATTFVLFMIKCFYV</sequence>
<protein>
    <submittedName>
        <fullName evidence="2">Uncharacterized protein</fullName>
    </submittedName>
</protein>
<evidence type="ECO:0000313" key="2">
    <source>
        <dbReference type="EMBL" id="AGT42700.1"/>
    </source>
</evidence>
<name>S5ZRP2_9SPIR</name>
<keyword evidence="3" id="KW-1185">Reference proteome</keyword>
<organism evidence="2 3">
    <name type="scientific">Treponema pedis str. T A4</name>
    <dbReference type="NCBI Taxonomy" id="1291379"/>
    <lineage>
        <taxon>Bacteria</taxon>
        <taxon>Pseudomonadati</taxon>
        <taxon>Spirochaetota</taxon>
        <taxon>Spirochaetia</taxon>
        <taxon>Spirochaetales</taxon>
        <taxon>Treponemataceae</taxon>
        <taxon>Treponema</taxon>
    </lineage>
</organism>
<dbReference type="Proteomes" id="UP000015620">
    <property type="component" value="Chromosome"/>
</dbReference>
<evidence type="ECO:0000313" key="3">
    <source>
        <dbReference type="Proteomes" id="UP000015620"/>
    </source>
</evidence>
<dbReference type="EMBL" id="CP004120">
    <property type="protein sequence ID" value="AGT42700.1"/>
    <property type="molecule type" value="Genomic_DNA"/>
</dbReference>
<proteinExistence type="predicted"/>
<keyword evidence="1" id="KW-1133">Transmembrane helix</keyword>
<dbReference type="HOGENOM" id="CLU_3049077_0_0_12"/>
<reference evidence="2 3" key="1">
    <citation type="journal article" date="2013" name="PLoS ONE">
        <title>Genome-Wide Relatedness of Treponema pedis, from Gingiva and Necrotic Skin Lesions of Pigs, with the Human Oral Pathogen Treponema denticola.</title>
        <authorList>
            <person name="Svartstrom O."/>
            <person name="Mushtaq M."/>
            <person name="Pringle M."/>
            <person name="Segerman B."/>
        </authorList>
    </citation>
    <scope>NUCLEOTIDE SEQUENCE [LARGE SCALE GENOMIC DNA]</scope>
    <source>
        <strain evidence="2">T A4</strain>
    </source>
</reference>
<keyword evidence="1" id="KW-0812">Transmembrane</keyword>
<evidence type="ECO:0000256" key="1">
    <source>
        <dbReference type="SAM" id="Phobius"/>
    </source>
</evidence>
<feature type="transmembrane region" description="Helical" evidence="1">
    <location>
        <begin position="23"/>
        <end position="49"/>
    </location>
</feature>
<dbReference type="KEGG" id="tped:TPE_0204"/>